<evidence type="ECO:0000256" key="5">
    <source>
        <dbReference type="ARBA" id="ARBA00022842"/>
    </source>
</evidence>
<feature type="transmembrane region" description="Helical" evidence="10">
    <location>
        <begin position="78"/>
        <end position="96"/>
    </location>
</feature>
<keyword evidence="8" id="KW-0406">Ion transport</keyword>
<dbReference type="EC" id="7.1.3.1" evidence="2"/>
<evidence type="ECO:0000256" key="4">
    <source>
        <dbReference type="ARBA" id="ARBA00022692"/>
    </source>
</evidence>
<dbReference type="GO" id="GO:0004427">
    <property type="term" value="F:inorganic diphosphate phosphatase activity"/>
    <property type="evidence" value="ECO:0007669"/>
    <property type="project" value="InterPro"/>
</dbReference>
<keyword evidence="9 10" id="KW-0472">Membrane</keyword>
<feature type="transmembrane region" description="Helical" evidence="10">
    <location>
        <begin position="173"/>
        <end position="196"/>
    </location>
</feature>
<dbReference type="GO" id="GO:0009678">
    <property type="term" value="F:diphosphate hydrolysis-driven proton transmembrane transporter activity"/>
    <property type="evidence" value="ECO:0007669"/>
    <property type="project" value="UniProtKB-EC"/>
</dbReference>
<gene>
    <name evidence="11" type="ORF">H0E87_021541</name>
</gene>
<evidence type="ECO:0000256" key="9">
    <source>
        <dbReference type="ARBA" id="ARBA00023136"/>
    </source>
</evidence>
<evidence type="ECO:0000256" key="7">
    <source>
        <dbReference type="ARBA" id="ARBA00022989"/>
    </source>
</evidence>
<evidence type="ECO:0000256" key="8">
    <source>
        <dbReference type="ARBA" id="ARBA00023065"/>
    </source>
</evidence>
<evidence type="ECO:0000256" key="1">
    <source>
        <dbReference type="ARBA" id="ARBA00004127"/>
    </source>
</evidence>
<dbReference type="Proteomes" id="UP000807159">
    <property type="component" value="Chromosome 12"/>
</dbReference>
<organism evidence="11 12">
    <name type="scientific">Populus deltoides</name>
    <name type="common">Eastern poplar</name>
    <name type="synonym">Eastern cottonwood</name>
    <dbReference type="NCBI Taxonomy" id="3696"/>
    <lineage>
        <taxon>Eukaryota</taxon>
        <taxon>Viridiplantae</taxon>
        <taxon>Streptophyta</taxon>
        <taxon>Embryophyta</taxon>
        <taxon>Tracheophyta</taxon>
        <taxon>Spermatophyta</taxon>
        <taxon>Magnoliopsida</taxon>
        <taxon>eudicotyledons</taxon>
        <taxon>Gunneridae</taxon>
        <taxon>Pentapetalae</taxon>
        <taxon>rosids</taxon>
        <taxon>fabids</taxon>
        <taxon>Malpighiales</taxon>
        <taxon>Salicaceae</taxon>
        <taxon>Saliceae</taxon>
        <taxon>Populus</taxon>
    </lineage>
</organism>
<dbReference type="GO" id="GO:0012505">
    <property type="term" value="C:endomembrane system"/>
    <property type="evidence" value="ECO:0007669"/>
    <property type="project" value="UniProtKB-SubCell"/>
</dbReference>
<reference evidence="11" key="1">
    <citation type="journal article" date="2021" name="J. Hered.">
        <title>Genome Assembly of Salicaceae Populus deltoides (Eastern Cottonwood) I-69 Based on Nanopore Sequencing and Hi-C Technologies.</title>
        <authorList>
            <person name="Bai S."/>
            <person name="Wu H."/>
            <person name="Zhang J."/>
            <person name="Pan Z."/>
            <person name="Zhao W."/>
            <person name="Li Z."/>
            <person name="Tong C."/>
        </authorList>
    </citation>
    <scope>NUCLEOTIDE SEQUENCE</scope>
    <source>
        <tissue evidence="11">Leaf</tissue>
    </source>
</reference>
<keyword evidence="6" id="KW-1278">Translocase</keyword>
<dbReference type="Pfam" id="PF03030">
    <property type="entry name" value="H_PPase"/>
    <property type="match status" value="1"/>
</dbReference>
<dbReference type="EMBL" id="JACEGQ020000012">
    <property type="protein sequence ID" value="KAH8491981.1"/>
    <property type="molecule type" value="Genomic_DNA"/>
</dbReference>
<name>A0A8T2XIM1_POPDE</name>
<keyword evidence="4 10" id="KW-0812">Transmembrane</keyword>
<accession>A0A8T2XIM1</accession>
<sequence length="218" mass="22972">MVQNMDHLIPVCSSSVEGEEGEPDLEAHILKVKVAKLDRSRVNKENILCIENLEDRRSLTSSQHPTPEASSSDALCNYLILPVILAMDGVAQVLMLRRCKKSAETTNTLSKNDLDALGMLSTIATGSAIDVYGPISDNAGGIVEMAGMSHRIPKRTDALYAASNTTATIGNGFAMGSVALVSLALFGVFVSCAGISTVDILNPMALIGGIVIVLELDG</sequence>
<evidence type="ECO:0000256" key="10">
    <source>
        <dbReference type="SAM" id="Phobius"/>
    </source>
</evidence>
<evidence type="ECO:0000313" key="11">
    <source>
        <dbReference type="EMBL" id="KAH8491981.1"/>
    </source>
</evidence>
<evidence type="ECO:0000313" key="12">
    <source>
        <dbReference type="Proteomes" id="UP000807159"/>
    </source>
</evidence>
<keyword evidence="5" id="KW-0460">Magnesium</keyword>
<evidence type="ECO:0000256" key="2">
    <source>
        <dbReference type="ARBA" id="ARBA00013242"/>
    </source>
</evidence>
<comment type="caution">
    <text evidence="11">The sequence shown here is derived from an EMBL/GenBank/DDBJ whole genome shotgun (WGS) entry which is preliminary data.</text>
</comment>
<dbReference type="AlphaFoldDB" id="A0A8T2XIM1"/>
<dbReference type="InterPro" id="IPR004131">
    <property type="entry name" value="PPase-energised_H-pump"/>
</dbReference>
<proteinExistence type="predicted"/>
<comment type="subcellular location">
    <subcellularLocation>
        <location evidence="1">Endomembrane system</location>
        <topology evidence="1">Multi-pass membrane protein</topology>
    </subcellularLocation>
</comment>
<evidence type="ECO:0000256" key="6">
    <source>
        <dbReference type="ARBA" id="ARBA00022967"/>
    </source>
</evidence>
<keyword evidence="3" id="KW-0813">Transport</keyword>
<dbReference type="GO" id="GO:0016020">
    <property type="term" value="C:membrane"/>
    <property type="evidence" value="ECO:0007669"/>
    <property type="project" value="InterPro"/>
</dbReference>
<keyword evidence="12" id="KW-1185">Reference proteome</keyword>
<protein>
    <recommendedName>
        <fullName evidence="2">H(+)-exporting diphosphatase</fullName>
        <ecNumber evidence="2">7.1.3.1</ecNumber>
    </recommendedName>
</protein>
<dbReference type="PANTHER" id="PTHR31998">
    <property type="entry name" value="K(+)-INSENSITIVE PYROPHOSPHATE-ENERGIZED PROTON PUMP"/>
    <property type="match status" value="1"/>
</dbReference>
<keyword evidence="7 10" id="KW-1133">Transmembrane helix</keyword>
<evidence type="ECO:0000256" key="3">
    <source>
        <dbReference type="ARBA" id="ARBA00022448"/>
    </source>
</evidence>